<gene>
    <name evidence="4" type="ORF">OM076_30760</name>
</gene>
<name>A0A9X3MXR5_9ACTN</name>
<feature type="compositionally biased region" description="Polar residues" evidence="1">
    <location>
        <begin position="523"/>
        <end position="542"/>
    </location>
</feature>
<feature type="region of interest" description="Disordered" evidence="1">
    <location>
        <begin position="1567"/>
        <end position="1590"/>
    </location>
</feature>
<organism evidence="4 5">
    <name type="scientific">Solirubrobacter ginsenosidimutans</name>
    <dbReference type="NCBI Taxonomy" id="490573"/>
    <lineage>
        <taxon>Bacteria</taxon>
        <taxon>Bacillati</taxon>
        <taxon>Actinomycetota</taxon>
        <taxon>Thermoleophilia</taxon>
        <taxon>Solirubrobacterales</taxon>
        <taxon>Solirubrobacteraceae</taxon>
        <taxon>Solirubrobacter</taxon>
    </lineage>
</organism>
<dbReference type="RefSeq" id="WP_270043941.1">
    <property type="nucleotide sequence ID" value="NZ_JAPDOD010000036.1"/>
</dbReference>
<feature type="region of interest" description="Disordered" evidence="1">
    <location>
        <begin position="516"/>
        <end position="546"/>
    </location>
</feature>
<feature type="chain" id="PRO_5040972117" evidence="2">
    <location>
        <begin position="23"/>
        <end position="1653"/>
    </location>
</feature>
<keyword evidence="5" id="KW-1185">Reference proteome</keyword>
<keyword evidence="2" id="KW-0732">Signal</keyword>
<dbReference type="PANTHER" id="PTHR34677:SF3">
    <property type="entry name" value="BACTERIAL IG-LIKE DOMAIN-CONTAINING PROTEIN"/>
    <property type="match status" value="1"/>
</dbReference>
<feature type="domain" description="Bacterial Ig-like" evidence="3">
    <location>
        <begin position="1029"/>
        <end position="1116"/>
    </location>
</feature>
<feature type="domain" description="Bacterial Ig-like" evidence="3">
    <location>
        <begin position="1298"/>
        <end position="1370"/>
    </location>
</feature>
<feature type="signal peptide" evidence="2">
    <location>
        <begin position="1"/>
        <end position="22"/>
    </location>
</feature>
<comment type="caution">
    <text evidence="4">The sequence shown here is derived from an EMBL/GenBank/DDBJ whole genome shotgun (WGS) entry which is preliminary data.</text>
</comment>
<dbReference type="NCBIfam" id="NF041518">
    <property type="entry name" value="choice_anch_Q"/>
    <property type="match status" value="1"/>
</dbReference>
<feature type="region of interest" description="Disordered" evidence="1">
    <location>
        <begin position="1459"/>
        <end position="1486"/>
    </location>
</feature>
<proteinExistence type="predicted"/>
<dbReference type="InterPro" id="IPR044016">
    <property type="entry name" value="Big_13"/>
</dbReference>
<evidence type="ECO:0000313" key="5">
    <source>
        <dbReference type="Proteomes" id="UP001149140"/>
    </source>
</evidence>
<dbReference type="GO" id="GO:0005975">
    <property type="term" value="P:carbohydrate metabolic process"/>
    <property type="evidence" value="ECO:0007669"/>
    <property type="project" value="UniProtKB-ARBA"/>
</dbReference>
<reference evidence="4" key="1">
    <citation type="submission" date="2022-10" db="EMBL/GenBank/DDBJ databases">
        <title>The WGS of Solirubrobacter ginsenosidimutans DSM 21036.</title>
        <authorList>
            <person name="Jiang Z."/>
        </authorList>
    </citation>
    <scope>NUCLEOTIDE SEQUENCE</scope>
    <source>
        <strain evidence="4">DSM 21036</strain>
    </source>
</reference>
<evidence type="ECO:0000313" key="4">
    <source>
        <dbReference type="EMBL" id="MDA0164689.1"/>
    </source>
</evidence>
<evidence type="ECO:0000256" key="1">
    <source>
        <dbReference type="SAM" id="MobiDB-lite"/>
    </source>
</evidence>
<accession>A0A9X3MXR5</accession>
<feature type="compositionally biased region" description="Pro residues" evidence="1">
    <location>
        <begin position="1465"/>
        <end position="1481"/>
    </location>
</feature>
<dbReference type="PANTHER" id="PTHR34677">
    <property type="match status" value="1"/>
</dbReference>
<dbReference type="InterPro" id="IPR011050">
    <property type="entry name" value="Pectin_lyase_fold/virulence"/>
</dbReference>
<dbReference type="EMBL" id="JAPDOD010000036">
    <property type="protein sequence ID" value="MDA0164689.1"/>
    <property type="molecule type" value="Genomic_DNA"/>
</dbReference>
<dbReference type="InterPro" id="IPR013783">
    <property type="entry name" value="Ig-like_fold"/>
</dbReference>
<dbReference type="Pfam" id="PF19077">
    <property type="entry name" value="Big_13"/>
    <property type="match status" value="2"/>
</dbReference>
<dbReference type="SUPFAM" id="SSF51126">
    <property type="entry name" value="Pectin lyase-like"/>
    <property type="match status" value="1"/>
</dbReference>
<sequence>MRLGAAFIAVLAALALASPARADVFTVTNGSSDTPTGCAGTTCPSLRAAIAAAEITRPADTINVPAGTININNDLAVGSDMTIVGTSARTNIIDGGAKYRGLRVAAGATVSLSHFTIRNGAAGQAGSNDGGGVLNQGSLVLDSVHITGSQAARGGGVANLQNGITQIAHSLIDGNTATTTGGGLVNVGNTETQPITGIALTDSTVFNNTAAAGGTGGIAAVNLGGILSVVRSTVADNVGGTGAAAGGISSTAAGRTSIAGSILARNKIGTATVNCNAVKPTDAGANVEDNDTCGFNFTGNPQLDTKLASAGGDVDVLPISGASPAVDRLAVGSNCAAGTLDQRGLYRPQGTACDSGAYELDVPATYTITSGPNGTTITTDSVQFDFSSTDPSADPVCQLTGPGQSAGFVTCYKSNAALYTGLGNGSYTFSVRDSAFPSGPVASRLFTVAALDTTITGGPNGPTNDTTPTFTFTGAGGAVSFQCRVDGAQFAACSTPFTTVPLAQGSHTFEVRAQSAAGGVDNTPASRSFTVDTTPPDTNITGGPTGTVASTSATFTYTATEAGSTFQCALDGAAFAACPAGYTGLAQGAHTFQVRATDGVGNVDASPATQSWTVDTVAPNTTINSGPSGNVSSTSATFTFSSTEAGSTFQCALDGAAFAACPAGYTGLAQGAHTFQVRATDAVGNVDASPATQSWTVDTVAPNTTINSGPTGAVASTSATFTFSSTEAGSTFQCALDGAAFAACPAGYTGLAQGAHTFQVRATDAVGNVDASPATQSWTVDTVAPNTTINSGPTGAVASTSATFTFSSTEAGSTFQCALDGAAFAACPAGYTGLAQGAHTFQVRAIDAAGNTDASPATQSWTVDTVAPNTDITGGPTGSVSSTSATFTYTSTEAGSTFQCSLDSAAFAACPAGYTGLAQGSHTFAVRATDGVGNIDASPATRTWTVDTVAPNTDITGGPTGTVASTSAAFTYTSTEAGSTFQCSLDSAAFAACPASYTGLAQGAHTFQVRAVDAAGNTDATPASRGWTVDTAAPDTTITVGADNLGNDPTPSFSFTSSEAGSTFQCRIDGAQFASCTSPFTSAPLSDGSHTFNVRATDAVGNTDATPAAQTFVIDTTTPNTDVTSSPGAATNDTTPSFSFTGTGGAASFQCRVDGTAYAACTSPFTAGPLTAGQHTVDIRALNAAGTPDPSPASVVFVVDLTAPNTSLTPIATPTNDATPSFMFSANEAGATFECRVDGGAFTSCDSPFTTATLGAGTHTFDVRATDPAGNVDPTPASQTFTLDTGAPSTTISAGPSGATNDATPTFTFVSDEPGSTFECQIDAAAFVDCTSPFTSPQLTDGVHTFEVRATDVAGNLDATPASRAFTVDTTPPAAPAVVSGPDGPTTDSSPAFSFSAADAVSTACKLDGPGPVTGEFGACTSPKTFGALAPGDYVFSVRSVDAAGNAQTTQRAFTVTVPQQATPAPTPTPSVTPTGTPTPTPVANQSVDITPVSGTVLIKLPGSKVFVKLSPSLIKNGAEVDARKGVVEITRSDGGVAKFYDGIFKLSHSGGFTVLTLTEKLTGCPKPKKSSASAAAKKPKTRKLWGDGKGKFRTKGQYSAATVRGTKWLVTDTCTTTVTKVATGVVEVQDFAKKKKVLIKKGKSYTARPKKK</sequence>
<evidence type="ECO:0000256" key="2">
    <source>
        <dbReference type="SAM" id="SignalP"/>
    </source>
</evidence>
<protein>
    <submittedName>
        <fullName evidence="4">Ig-like domain-containing protein</fullName>
    </submittedName>
</protein>
<evidence type="ECO:0000259" key="3">
    <source>
        <dbReference type="Pfam" id="PF19077"/>
    </source>
</evidence>
<dbReference type="Proteomes" id="UP001149140">
    <property type="component" value="Unassembled WGS sequence"/>
</dbReference>
<dbReference type="Gene3D" id="2.60.40.10">
    <property type="entry name" value="Immunoglobulins"/>
    <property type="match status" value="12"/>
</dbReference>
<dbReference type="InterPro" id="IPR059226">
    <property type="entry name" value="Choice_anch_Q_dom"/>
</dbReference>